<proteinExistence type="predicted"/>
<dbReference type="RefSeq" id="WP_284102213.1">
    <property type="nucleotide sequence ID" value="NZ_JARRAF010000026.1"/>
</dbReference>
<dbReference type="Proteomes" id="UP001172778">
    <property type="component" value="Unassembled WGS sequence"/>
</dbReference>
<sequence length="73" mass="7934">MAFSWASLPAISGRHPATKRDAALFMLNGYFDCIPAIYRASGKLAPLPVCIVQPVFVKQGSAPITLLIDKQLF</sequence>
<accession>A0ABT7E0Q7</accession>
<comment type="caution">
    <text evidence="1">The sequence shown here is derived from an EMBL/GenBank/DDBJ whole genome shotgun (WGS) entry which is preliminary data.</text>
</comment>
<evidence type="ECO:0000313" key="2">
    <source>
        <dbReference type="Proteomes" id="UP001172778"/>
    </source>
</evidence>
<reference evidence="1" key="1">
    <citation type="submission" date="2023-03" db="EMBL/GenBank/DDBJ databases">
        <title>Chitinimonas shenzhenensis gen. nov., sp. nov., a novel member of family Burkholderiaceae isolated from activated sludge collected in Shen Zhen, China.</title>
        <authorList>
            <person name="Wang X."/>
        </authorList>
    </citation>
    <scope>NUCLEOTIDE SEQUENCE</scope>
    <source>
        <strain evidence="1">DQS-5</strain>
    </source>
</reference>
<name>A0ABT7E0Q7_9NEIS</name>
<dbReference type="EMBL" id="JARRAF010000026">
    <property type="protein sequence ID" value="MDK2125900.1"/>
    <property type="molecule type" value="Genomic_DNA"/>
</dbReference>
<protein>
    <submittedName>
        <fullName evidence="1">Uncharacterized protein</fullName>
    </submittedName>
</protein>
<organism evidence="1 2">
    <name type="scientific">Parachitinimonas caeni</name>
    <dbReference type="NCBI Taxonomy" id="3031301"/>
    <lineage>
        <taxon>Bacteria</taxon>
        <taxon>Pseudomonadati</taxon>
        <taxon>Pseudomonadota</taxon>
        <taxon>Betaproteobacteria</taxon>
        <taxon>Neisseriales</taxon>
        <taxon>Chitinibacteraceae</taxon>
        <taxon>Parachitinimonas</taxon>
    </lineage>
</organism>
<evidence type="ECO:0000313" key="1">
    <source>
        <dbReference type="EMBL" id="MDK2125900.1"/>
    </source>
</evidence>
<keyword evidence="2" id="KW-1185">Reference proteome</keyword>
<gene>
    <name evidence="1" type="ORF">PZA18_17745</name>
</gene>